<dbReference type="EMBL" id="FNDJ01000003">
    <property type="protein sequence ID" value="SDH79712.1"/>
    <property type="molecule type" value="Genomic_DNA"/>
</dbReference>
<dbReference type="OrthoDB" id="3530961at2"/>
<accession>A0A1G8FCC9</accession>
<protein>
    <submittedName>
        <fullName evidence="1">Uncharacterized protein</fullName>
    </submittedName>
</protein>
<dbReference type="Proteomes" id="UP000199202">
    <property type="component" value="Unassembled WGS sequence"/>
</dbReference>
<dbReference type="STRING" id="633440.SAMN05421869_103273"/>
<reference evidence="1 2" key="1">
    <citation type="submission" date="2016-10" db="EMBL/GenBank/DDBJ databases">
        <authorList>
            <person name="de Groot N.N."/>
        </authorList>
    </citation>
    <scope>NUCLEOTIDE SEQUENCE [LARGE SCALE GENOMIC DNA]</scope>
    <source>
        <strain evidence="1 2">CGMCC 4.6533</strain>
    </source>
</reference>
<evidence type="ECO:0000313" key="2">
    <source>
        <dbReference type="Proteomes" id="UP000199202"/>
    </source>
</evidence>
<proteinExistence type="predicted"/>
<dbReference type="AlphaFoldDB" id="A0A1G8FCC9"/>
<keyword evidence="2" id="KW-1185">Reference proteome</keyword>
<evidence type="ECO:0000313" key="1">
    <source>
        <dbReference type="EMBL" id="SDH79712.1"/>
    </source>
</evidence>
<organism evidence="1 2">
    <name type="scientific">Nonomuraea jiangxiensis</name>
    <dbReference type="NCBI Taxonomy" id="633440"/>
    <lineage>
        <taxon>Bacteria</taxon>
        <taxon>Bacillati</taxon>
        <taxon>Actinomycetota</taxon>
        <taxon>Actinomycetes</taxon>
        <taxon>Streptosporangiales</taxon>
        <taxon>Streptosporangiaceae</taxon>
        <taxon>Nonomuraea</taxon>
    </lineage>
</organism>
<gene>
    <name evidence="1" type="ORF">SAMN05421869_103273</name>
</gene>
<dbReference type="RefSeq" id="WP_090930189.1">
    <property type="nucleotide sequence ID" value="NZ_FNDJ01000003.1"/>
</dbReference>
<sequence length="112" mass="12384">MSTIHPRPAFVAGLRALADLLEAHPDIPTPRSTIVHHFVPDAQDAEMRAEIDRLAAVLGSRIDSENTHYTTSLFFGPIQYRAVAILAESRARHAAHDSYRGCVTPDSPQKDR</sequence>
<name>A0A1G8FCC9_9ACTN</name>